<gene>
    <name evidence="5" type="ORF">ACFQ4B_21380</name>
</gene>
<dbReference type="PANTHER" id="PTHR43649:SF12">
    <property type="entry name" value="DIACETYLCHITOBIOSE BINDING PROTEIN DASA"/>
    <property type="match status" value="1"/>
</dbReference>
<feature type="signal peptide" evidence="4">
    <location>
        <begin position="1"/>
        <end position="23"/>
    </location>
</feature>
<dbReference type="EMBL" id="JBHTLU010000031">
    <property type="protein sequence ID" value="MFD1222673.1"/>
    <property type="molecule type" value="Genomic_DNA"/>
</dbReference>
<evidence type="ECO:0000313" key="6">
    <source>
        <dbReference type="Proteomes" id="UP001597180"/>
    </source>
</evidence>
<keyword evidence="6" id="KW-1185">Reference proteome</keyword>
<dbReference type="PROSITE" id="PS01037">
    <property type="entry name" value="SBP_BACTERIAL_1"/>
    <property type="match status" value="1"/>
</dbReference>
<proteinExistence type="inferred from homology"/>
<dbReference type="Gene3D" id="3.40.190.10">
    <property type="entry name" value="Periplasmic binding protein-like II"/>
    <property type="match status" value="1"/>
</dbReference>
<keyword evidence="3 4" id="KW-0732">Signal</keyword>
<keyword evidence="2" id="KW-0813">Transport</keyword>
<sequence length="438" mass="48504">MVKVYGKAVIGAASLLLFSNVMLGCSNDKEAILNTEGNTGKPKEPITLTIFNGQPGALNFESLGITEAIKKKFPHITLNIILRDPKSTDYKDLIAGGTLPDIIYESASFTVDRIIQNGFQYDLQELVKKNNFNLQQFEPNVLAQTQNANGEGKLYGLPFTMNRYALFYNKDIFDKFGVAYPKDGMTWDEVYDLAKKVTRVEQGTTYMGFAAIPNNMMLNNQLSLSPLDPREDKAVLNTDGWKLMFDNLKRFYEIPDNALVPTSETAKGSIAMALESHPLMIGWVKANPNLNWDVVSLPVLKEKPGTGLKPATLALFISQTSKYKDEAFQIVSYLVSEQVQTMLSKQGVGTPLVNANVKNAFGQEVQELQGKNTGAFYYYKDAPPSPLRAADLTNVNVDFGKPFGDMVKNKADTNTVLRQFEEAINQAIATAKSDKAKK</sequence>
<dbReference type="PANTHER" id="PTHR43649">
    <property type="entry name" value="ARABINOSE-BINDING PROTEIN-RELATED"/>
    <property type="match status" value="1"/>
</dbReference>
<dbReference type="Proteomes" id="UP001597180">
    <property type="component" value="Unassembled WGS sequence"/>
</dbReference>
<evidence type="ECO:0000256" key="2">
    <source>
        <dbReference type="ARBA" id="ARBA00022448"/>
    </source>
</evidence>
<dbReference type="RefSeq" id="WP_079913330.1">
    <property type="nucleotide sequence ID" value="NZ_BAABJG010000015.1"/>
</dbReference>
<evidence type="ECO:0000256" key="1">
    <source>
        <dbReference type="ARBA" id="ARBA00008520"/>
    </source>
</evidence>
<reference evidence="6" key="1">
    <citation type="journal article" date="2019" name="Int. J. Syst. Evol. Microbiol.">
        <title>The Global Catalogue of Microorganisms (GCM) 10K type strain sequencing project: providing services to taxonomists for standard genome sequencing and annotation.</title>
        <authorList>
            <consortium name="The Broad Institute Genomics Platform"/>
            <consortium name="The Broad Institute Genome Sequencing Center for Infectious Disease"/>
            <person name="Wu L."/>
            <person name="Ma J."/>
        </authorList>
    </citation>
    <scope>NUCLEOTIDE SEQUENCE [LARGE SCALE GENOMIC DNA]</scope>
    <source>
        <strain evidence="6">CCUG 53270</strain>
    </source>
</reference>
<dbReference type="InterPro" id="IPR050490">
    <property type="entry name" value="Bact_solute-bd_prot1"/>
</dbReference>
<evidence type="ECO:0000313" key="5">
    <source>
        <dbReference type="EMBL" id="MFD1222673.1"/>
    </source>
</evidence>
<name>A0ABW3UPM4_9BACL</name>
<feature type="chain" id="PRO_5046990897" evidence="4">
    <location>
        <begin position="24"/>
        <end position="438"/>
    </location>
</feature>
<dbReference type="InterPro" id="IPR006061">
    <property type="entry name" value="SBP_1_CS"/>
</dbReference>
<comment type="similarity">
    <text evidence="1">Belongs to the bacterial solute-binding protein 1 family.</text>
</comment>
<evidence type="ECO:0000256" key="4">
    <source>
        <dbReference type="SAM" id="SignalP"/>
    </source>
</evidence>
<dbReference type="PROSITE" id="PS51257">
    <property type="entry name" value="PROKAR_LIPOPROTEIN"/>
    <property type="match status" value="1"/>
</dbReference>
<accession>A0ABW3UPM4</accession>
<organism evidence="5 6">
    <name type="scientific">Paenibacillus vulneris</name>
    <dbReference type="NCBI Taxonomy" id="1133364"/>
    <lineage>
        <taxon>Bacteria</taxon>
        <taxon>Bacillati</taxon>
        <taxon>Bacillota</taxon>
        <taxon>Bacilli</taxon>
        <taxon>Bacillales</taxon>
        <taxon>Paenibacillaceae</taxon>
        <taxon>Paenibacillus</taxon>
    </lineage>
</organism>
<dbReference type="Pfam" id="PF01547">
    <property type="entry name" value="SBP_bac_1"/>
    <property type="match status" value="1"/>
</dbReference>
<evidence type="ECO:0000256" key="3">
    <source>
        <dbReference type="ARBA" id="ARBA00022729"/>
    </source>
</evidence>
<protein>
    <submittedName>
        <fullName evidence="5">ABC transporter substrate-binding protein</fullName>
    </submittedName>
</protein>
<comment type="caution">
    <text evidence="5">The sequence shown here is derived from an EMBL/GenBank/DDBJ whole genome shotgun (WGS) entry which is preliminary data.</text>
</comment>
<dbReference type="SUPFAM" id="SSF53850">
    <property type="entry name" value="Periplasmic binding protein-like II"/>
    <property type="match status" value="1"/>
</dbReference>
<dbReference type="InterPro" id="IPR006059">
    <property type="entry name" value="SBP"/>
</dbReference>